<accession>A0A1I4SX00</accession>
<reference evidence="3" key="1">
    <citation type="submission" date="2016-10" db="EMBL/GenBank/DDBJ databases">
        <authorList>
            <person name="Varghese N."/>
            <person name="Submissions S."/>
        </authorList>
    </citation>
    <scope>NUCLEOTIDE SEQUENCE [LARGE SCALE GENOMIC DNA]</scope>
    <source>
        <strain evidence="3">Mob M</strain>
    </source>
</reference>
<evidence type="ECO:0000313" key="2">
    <source>
        <dbReference type="EMBL" id="SFM68984.1"/>
    </source>
</evidence>
<protein>
    <submittedName>
        <fullName evidence="2">Winged helix-turn-helix DNA-binding</fullName>
    </submittedName>
</protein>
<dbReference type="CDD" id="cd00090">
    <property type="entry name" value="HTH_ARSR"/>
    <property type="match status" value="1"/>
</dbReference>
<dbReference type="InterPro" id="IPR011991">
    <property type="entry name" value="ArsR-like_HTH"/>
</dbReference>
<evidence type="ECO:0000313" key="3">
    <source>
        <dbReference type="Proteomes" id="UP000198535"/>
    </source>
</evidence>
<dbReference type="GO" id="GO:0003677">
    <property type="term" value="F:DNA binding"/>
    <property type="evidence" value="ECO:0007669"/>
    <property type="project" value="UniProtKB-KW"/>
</dbReference>
<dbReference type="SUPFAM" id="SSF46785">
    <property type="entry name" value="Winged helix' DNA-binding domain"/>
    <property type="match status" value="2"/>
</dbReference>
<dbReference type="Proteomes" id="UP000198535">
    <property type="component" value="Unassembled WGS sequence"/>
</dbReference>
<gene>
    <name evidence="2" type="ORF">SAMN04488696_2061</name>
</gene>
<keyword evidence="2" id="KW-0238">DNA-binding</keyword>
<dbReference type="InterPro" id="IPR036390">
    <property type="entry name" value="WH_DNA-bd_sf"/>
</dbReference>
<dbReference type="InterPro" id="IPR036388">
    <property type="entry name" value="WH-like_DNA-bd_sf"/>
</dbReference>
<dbReference type="PANTHER" id="PTHR36216:SF1">
    <property type="entry name" value="HTH ARSR-TYPE DOMAIN-CONTAINING PROTEIN"/>
    <property type="match status" value="1"/>
</dbReference>
<sequence length="176" mass="20276">MEFELEGRKRIFETIQSSPGIHLRELERVLGMAVGNLQYHLHYMEKKNLIYSIKDEQFIRYFVRDKELSADERMILSFLRKKACRHILIILMEAPGANNKAISSSVGLSPSTVSWHLNKMVASGVVSRVVHGRESNFNVPDPETAAGLMIRYKGSFFDRLLDNFIEMWDLGSQKDK</sequence>
<dbReference type="Gene3D" id="1.10.10.10">
    <property type="entry name" value="Winged helix-like DNA-binding domain superfamily/Winged helix DNA-binding domain"/>
    <property type="match status" value="2"/>
</dbReference>
<dbReference type="EMBL" id="FOUJ01000004">
    <property type="protein sequence ID" value="SFM68984.1"/>
    <property type="molecule type" value="Genomic_DNA"/>
</dbReference>
<dbReference type="PANTHER" id="PTHR36216">
    <property type="entry name" value="TRANSCRIPTIONAL REGULATOR, TRMB"/>
    <property type="match status" value="1"/>
</dbReference>
<dbReference type="AlphaFoldDB" id="A0A1I4SX00"/>
<dbReference type="RefSeq" id="WP_091936607.1">
    <property type="nucleotide sequence ID" value="NZ_FOUJ01000004.1"/>
</dbReference>
<feature type="domain" description="HVO-0163 N-terminal HTH" evidence="1">
    <location>
        <begin position="7"/>
        <end position="74"/>
    </location>
</feature>
<dbReference type="InterPro" id="IPR056504">
    <property type="entry name" value="HTH_HVO_0163_N"/>
</dbReference>
<dbReference type="Pfam" id="PF24266">
    <property type="entry name" value="HTH_HVO_0163_N"/>
    <property type="match status" value="1"/>
</dbReference>
<keyword evidence="3" id="KW-1185">Reference proteome</keyword>
<dbReference type="Pfam" id="PF13412">
    <property type="entry name" value="HTH_24"/>
    <property type="match status" value="1"/>
</dbReference>
<organism evidence="2 3">
    <name type="scientific">Methanolobus profundi</name>
    <dbReference type="NCBI Taxonomy" id="487685"/>
    <lineage>
        <taxon>Archaea</taxon>
        <taxon>Methanobacteriati</taxon>
        <taxon>Methanobacteriota</taxon>
        <taxon>Stenosarchaea group</taxon>
        <taxon>Methanomicrobia</taxon>
        <taxon>Methanosarcinales</taxon>
        <taxon>Methanosarcinaceae</taxon>
        <taxon>Methanolobus</taxon>
    </lineage>
</organism>
<name>A0A1I4SX00_9EURY</name>
<dbReference type="OrthoDB" id="28610at2157"/>
<evidence type="ECO:0000259" key="1">
    <source>
        <dbReference type="Pfam" id="PF24266"/>
    </source>
</evidence>
<dbReference type="STRING" id="487685.SAMN04488696_2061"/>
<proteinExistence type="predicted"/>